<comment type="caution">
    <text evidence="2">The sequence shown here is derived from an EMBL/GenBank/DDBJ whole genome shotgun (WGS) entry which is preliminary data.</text>
</comment>
<accession>A0A9D3V8H2</accession>
<dbReference type="AlphaFoldDB" id="A0A9D3V8H2"/>
<name>A0A9D3V8H2_9ROSI</name>
<keyword evidence="3" id="KW-1185">Reference proteome</keyword>
<gene>
    <name evidence="2" type="ORF">J1N35_026452</name>
</gene>
<feature type="compositionally biased region" description="Polar residues" evidence="1">
    <location>
        <begin position="1"/>
        <end position="10"/>
    </location>
</feature>
<organism evidence="2 3">
    <name type="scientific">Gossypium stocksii</name>
    <dbReference type="NCBI Taxonomy" id="47602"/>
    <lineage>
        <taxon>Eukaryota</taxon>
        <taxon>Viridiplantae</taxon>
        <taxon>Streptophyta</taxon>
        <taxon>Embryophyta</taxon>
        <taxon>Tracheophyta</taxon>
        <taxon>Spermatophyta</taxon>
        <taxon>Magnoliopsida</taxon>
        <taxon>eudicotyledons</taxon>
        <taxon>Gunneridae</taxon>
        <taxon>Pentapetalae</taxon>
        <taxon>rosids</taxon>
        <taxon>malvids</taxon>
        <taxon>Malvales</taxon>
        <taxon>Malvaceae</taxon>
        <taxon>Malvoideae</taxon>
        <taxon>Gossypium</taxon>
    </lineage>
</organism>
<reference evidence="2 3" key="1">
    <citation type="journal article" date="2021" name="Plant Biotechnol. J.">
        <title>Multi-omics assisted identification of the key and species-specific regulatory components of drought-tolerant mechanisms in Gossypium stocksii.</title>
        <authorList>
            <person name="Yu D."/>
            <person name="Ke L."/>
            <person name="Zhang D."/>
            <person name="Wu Y."/>
            <person name="Sun Y."/>
            <person name="Mei J."/>
            <person name="Sun J."/>
            <person name="Sun Y."/>
        </authorList>
    </citation>
    <scope>NUCLEOTIDE SEQUENCE [LARGE SCALE GENOMIC DNA]</scope>
    <source>
        <strain evidence="3">cv. E1</strain>
        <tissue evidence="2">Leaf</tissue>
    </source>
</reference>
<evidence type="ECO:0000256" key="1">
    <source>
        <dbReference type="SAM" id="MobiDB-lite"/>
    </source>
</evidence>
<evidence type="ECO:0000313" key="3">
    <source>
        <dbReference type="Proteomes" id="UP000828251"/>
    </source>
</evidence>
<dbReference type="Proteomes" id="UP000828251">
    <property type="component" value="Unassembled WGS sequence"/>
</dbReference>
<proteinExistence type="predicted"/>
<feature type="region of interest" description="Disordered" evidence="1">
    <location>
        <begin position="1"/>
        <end position="30"/>
    </location>
</feature>
<protein>
    <submittedName>
        <fullName evidence="2">Uncharacterized protein</fullName>
    </submittedName>
</protein>
<sequence>MREPSNSLNSLFPPAIGPYSGHRPPPNAGRWTVAGIQKRYKTRLWANVGVMETWRRGERGQFVGGRCGGSWRQGWLRFC</sequence>
<dbReference type="EMBL" id="JAIQCV010000008">
    <property type="protein sequence ID" value="KAH1074124.1"/>
    <property type="molecule type" value="Genomic_DNA"/>
</dbReference>
<evidence type="ECO:0000313" key="2">
    <source>
        <dbReference type="EMBL" id="KAH1074124.1"/>
    </source>
</evidence>